<feature type="region of interest" description="Disordered" evidence="8">
    <location>
        <begin position="680"/>
        <end position="718"/>
    </location>
</feature>
<dbReference type="GO" id="GO:0005737">
    <property type="term" value="C:cytoplasm"/>
    <property type="evidence" value="ECO:0007669"/>
    <property type="project" value="UniProtKB-SubCell"/>
</dbReference>
<dbReference type="Pfam" id="PF02597">
    <property type="entry name" value="ThiS"/>
    <property type="match status" value="1"/>
</dbReference>
<feature type="coiled-coil region" evidence="7">
    <location>
        <begin position="330"/>
        <end position="367"/>
    </location>
</feature>
<feature type="domain" description="NFACT protein C-terminal" evidence="10">
    <location>
        <begin position="903"/>
        <end position="993"/>
    </location>
</feature>
<comment type="caution">
    <text evidence="11">The sequence shown here is derived from an EMBL/GenBank/DDBJ whole genome shotgun (WGS) entry which is preliminary data.</text>
</comment>
<evidence type="ECO:0000256" key="2">
    <source>
        <dbReference type="ARBA" id="ARBA00004496"/>
    </source>
</evidence>
<reference evidence="11" key="1">
    <citation type="submission" date="2021-03" db="EMBL/GenBank/DDBJ databases">
        <title>Chromosome level genome of the anhydrobiotic midge Polypedilum vanderplanki.</title>
        <authorList>
            <person name="Yoshida Y."/>
            <person name="Kikawada T."/>
            <person name="Gusev O."/>
        </authorList>
    </citation>
    <scope>NUCLEOTIDE SEQUENCE</scope>
    <source>
        <strain evidence="11">NIAS01</strain>
        <tissue evidence="11">Whole body or cell culture</tissue>
    </source>
</reference>
<keyword evidence="6" id="KW-0539">Nucleus</keyword>
<dbReference type="InterPro" id="IPR016155">
    <property type="entry name" value="Mopterin_synth/thiamin_S_b"/>
</dbReference>
<dbReference type="InterPro" id="IPR003749">
    <property type="entry name" value="ThiS/MoaD-like"/>
</dbReference>
<dbReference type="AlphaFoldDB" id="A0A9J6BR48"/>
<evidence type="ECO:0000256" key="7">
    <source>
        <dbReference type="SAM" id="Coils"/>
    </source>
</evidence>
<keyword evidence="12" id="KW-1185">Reference proteome</keyword>
<evidence type="ECO:0000256" key="8">
    <source>
        <dbReference type="SAM" id="MobiDB-lite"/>
    </source>
</evidence>
<evidence type="ECO:0000313" key="12">
    <source>
        <dbReference type="Proteomes" id="UP001107558"/>
    </source>
</evidence>
<evidence type="ECO:0000259" key="9">
    <source>
        <dbReference type="Pfam" id="PF05670"/>
    </source>
</evidence>
<name>A0A9J6BR48_POLVA</name>
<feature type="compositionally biased region" description="Basic residues" evidence="8">
    <location>
        <begin position="827"/>
        <end position="840"/>
    </location>
</feature>
<accession>A0A9J6BR48</accession>
<keyword evidence="5 7" id="KW-0175">Coiled coil</keyword>
<sequence>MKTRFNTFDIVCALSELKHLIGHRVNQIYDIDNKTYLIRLHNNEEKNVLLFESGTRIHTTTYDWPKSVSPSGFTMKLRKHLKNKRLEKIEQLGSDRIIDLQFGTGEASYHIMLELYDRGNIVLCDYDYMILNVLRPHTEGEEIRFAVREKYPLSRARSDDEQPNMSLIKQKINEAQPGVTIRTVLNPLLPFGASLIDHCLIQYGLEMYKIGGELKNDDEHQKDVQKKKKKKNRNKEGNQEYRDFNMNDDFPMLMNAINDMYTIMKNARDTPSPGYLIQKKELKPSADGNDEEYYFSNIEFQPFAYLQYKKEPIKEFPSFLQAVDEFFSSLESQRIDLKALQQERDALKKLSNVRKDHAHRLDELAKQQTQDRFKAELITRNQLLVDSAIYAMRSLLAKQLSWTEIKNLIKERQEENDPIAIKIHQLKLDINHISLFLEDPYQQFDDSDNDELEEGEEILKSMIVDVDLSLSAFSNATRYYENRRTAAKKEQKTIEASGKALKSAERKTKQALKDVKIQTTITKARKTYWFEKFYWFISSENYLIIGGRDQQQNELIVKRYMRERDIYVHAEIQGASSIVIKNPTGGDIPPKTLLEAGTMAISYSVAWDAKVVTSAYWVRSDQVSKTAPTGEYLSTGSFMIRGKKNFLPPCHLILGMSFLFKLEDSSVERHRGERKIRKFDDETSSIMTENEQLESIHEDEEIPVDSDSDSDADEKQDKEDIEKILKNVENVSLVDEKSTSESDEAAFPDTHIKIEHKTGKIDIQQDPKLERMQSTSSNQNVQDEEEATLIQAAPMKVKKLEKKMKPQKKKQQQKEPPRDEKSDKNVPKRGQKGKLKKIKEKYKDQDEEDRALVMEILKPAGSGKDSRKTKKQEEEENYKKSVARNPQPKQKTIEEIDDTPMADEVDMIDTLTGAAFDEDELLFAIPVIAPYQTLHNYKFKVKLTPGTGKRGKAAKTAVQIFLKDKSCSNREKDLIKAVKDETLARNIPGKIAIKQIHRIFCLQHHKKHVMEVNIKVLFFAIAREIVGTSQSNIKVKSKISFEDLKLYICEVFGLNTIKSNIVLAINQEYVESGDIELKNNDELAIIPPLSGG</sequence>
<feature type="domain" description="NFACT RNA-binding" evidence="9">
    <location>
        <begin position="532"/>
        <end position="642"/>
    </location>
</feature>
<dbReference type="GO" id="GO:1990116">
    <property type="term" value="P:ribosome-associated ubiquitin-dependent protein catabolic process"/>
    <property type="evidence" value="ECO:0007669"/>
    <property type="project" value="TreeGrafter"/>
</dbReference>
<feature type="region of interest" description="Disordered" evidence="8">
    <location>
        <begin position="218"/>
        <end position="242"/>
    </location>
</feature>
<comment type="similarity">
    <text evidence="3">Belongs to the NEMF family.</text>
</comment>
<feature type="compositionally biased region" description="Basic residues" evidence="8">
    <location>
        <begin position="796"/>
        <end position="811"/>
    </location>
</feature>
<dbReference type="Pfam" id="PF05833">
    <property type="entry name" value="NFACT_N"/>
    <property type="match status" value="1"/>
</dbReference>
<dbReference type="InterPro" id="IPR021846">
    <property type="entry name" value="NFACT-C"/>
</dbReference>
<dbReference type="InterPro" id="IPR008532">
    <property type="entry name" value="NFACT_RNA-bd"/>
</dbReference>
<proteinExistence type="inferred from homology"/>
<evidence type="ECO:0000313" key="11">
    <source>
        <dbReference type="EMBL" id="KAG5672133.1"/>
    </source>
</evidence>
<dbReference type="GO" id="GO:1990112">
    <property type="term" value="C:RQC complex"/>
    <property type="evidence" value="ECO:0007669"/>
    <property type="project" value="TreeGrafter"/>
</dbReference>
<dbReference type="Pfam" id="PF05670">
    <property type="entry name" value="NFACT-R_1"/>
    <property type="match status" value="1"/>
</dbReference>
<evidence type="ECO:0000259" key="10">
    <source>
        <dbReference type="Pfam" id="PF11923"/>
    </source>
</evidence>
<dbReference type="GO" id="GO:0005634">
    <property type="term" value="C:nucleus"/>
    <property type="evidence" value="ECO:0007669"/>
    <property type="project" value="UniProtKB-SubCell"/>
</dbReference>
<dbReference type="GO" id="GO:0043023">
    <property type="term" value="F:ribosomal large subunit binding"/>
    <property type="evidence" value="ECO:0007669"/>
    <property type="project" value="TreeGrafter"/>
</dbReference>
<organism evidence="11 12">
    <name type="scientific">Polypedilum vanderplanki</name>
    <name type="common">Sleeping chironomid midge</name>
    <dbReference type="NCBI Taxonomy" id="319348"/>
    <lineage>
        <taxon>Eukaryota</taxon>
        <taxon>Metazoa</taxon>
        <taxon>Ecdysozoa</taxon>
        <taxon>Arthropoda</taxon>
        <taxon>Hexapoda</taxon>
        <taxon>Insecta</taxon>
        <taxon>Pterygota</taxon>
        <taxon>Neoptera</taxon>
        <taxon>Endopterygota</taxon>
        <taxon>Diptera</taxon>
        <taxon>Nematocera</taxon>
        <taxon>Chironomoidea</taxon>
        <taxon>Chironomidae</taxon>
        <taxon>Chironominae</taxon>
        <taxon>Polypedilum</taxon>
        <taxon>Polypedilum</taxon>
    </lineage>
</organism>
<evidence type="ECO:0000256" key="5">
    <source>
        <dbReference type="ARBA" id="ARBA00023054"/>
    </source>
</evidence>
<evidence type="ECO:0000256" key="3">
    <source>
        <dbReference type="ARBA" id="ARBA00008318"/>
    </source>
</evidence>
<dbReference type="EMBL" id="JADBJN010000003">
    <property type="protein sequence ID" value="KAG5672133.1"/>
    <property type="molecule type" value="Genomic_DNA"/>
</dbReference>
<evidence type="ECO:0000256" key="4">
    <source>
        <dbReference type="ARBA" id="ARBA00022490"/>
    </source>
</evidence>
<keyword evidence="4" id="KW-0963">Cytoplasm</keyword>
<dbReference type="FunFam" id="2.30.310.10:FF:000001">
    <property type="entry name" value="Nuclear export mediator factor Nemf"/>
    <property type="match status" value="1"/>
</dbReference>
<evidence type="ECO:0000256" key="6">
    <source>
        <dbReference type="ARBA" id="ARBA00023242"/>
    </source>
</evidence>
<feature type="region of interest" description="Disordered" evidence="8">
    <location>
        <begin position="734"/>
        <end position="888"/>
    </location>
</feature>
<dbReference type="OrthoDB" id="207084at2759"/>
<dbReference type="Gene3D" id="3.10.20.30">
    <property type="match status" value="1"/>
</dbReference>
<gene>
    <name evidence="11" type="ORF">PVAND_002287</name>
</gene>
<dbReference type="GO" id="GO:0000049">
    <property type="term" value="F:tRNA binding"/>
    <property type="evidence" value="ECO:0007669"/>
    <property type="project" value="TreeGrafter"/>
</dbReference>
<evidence type="ECO:0000256" key="1">
    <source>
        <dbReference type="ARBA" id="ARBA00004123"/>
    </source>
</evidence>
<dbReference type="CDD" id="cd00754">
    <property type="entry name" value="Ubl_MoaD"/>
    <property type="match status" value="1"/>
</dbReference>
<dbReference type="GO" id="GO:0072344">
    <property type="term" value="P:rescue of stalled ribosome"/>
    <property type="evidence" value="ECO:0007669"/>
    <property type="project" value="TreeGrafter"/>
</dbReference>
<feature type="compositionally biased region" description="Acidic residues" evidence="8">
    <location>
        <begin position="697"/>
        <end position="712"/>
    </location>
</feature>
<protein>
    <submittedName>
        <fullName evidence="11">Uncharacterized protein</fullName>
    </submittedName>
</protein>
<dbReference type="Gene3D" id="2.30.310.10">
    <property type="entry name" value="ibrinogen binding protein from staphylococcus aureus domain"/>
    <property type="match status" value="1"/>
</dbReference>
<feature type="compositionally biased region" description="Polar residues" evidence="8">
    <location>
        <begin position="772"/>
        <end position="781"/>
    </location>
</feature>
<dbReference type="SUPFAM" id="SSF54285">
    <property type="entry name" value="MoaD/ThiS"/>
    <property type="match status" value="1"/>
</dbReference>
<dbReference type="Proteomes" id="UP001107558">
    <property type="component" value="Chromosome 3"/>
</dbReference>
<dbReference type="PANTHER" id="PTHR15239:SF6">
    <property type="entry name" value="RIBOSOME QUALITY CONTROL COMPLEX SUBUNIT NEMF"/>
    <property type="match status" value="1"/>
</dbReference>
<dbReference type="Pfam" id="PF11923">
    <property type="entry name" value="NFACT-C"/>
    <property type="match status" value="1"/>
</dbReference>
<dbReference type="InterPro" id="IPR051608">
    <property type="entry name" value="RQC_Subunit_NEMF"/>
</dbReference>
<feature type="compositionally biased region" description="Basic and acidic residues" evidence="8">
    <location>
        <begin position="812"/>
        <end position="826"/>
    </location>
</feature>
<comment type="subcellular location">
    <subcellularLocation>
        <location evidence="2">Cytoplasm</location>
    </subcellularLocation>
    <subcellularLocation>
        <location evidence="1">Nucleus</location>
    </subcellularLocation>
</comment>
<dbReference type="PANTHER" id="PTHR15239">
    <property type="entry name" value="NUCLEAR EXPORT MEDIATOR FACTOR NEMF"/>
    <property type="match status" value="1"/>
</dbReference>
<feature type="compositionally biased region" description="Basic and acidic residues" evidence="8">
    <location>
        <begin position="750"/>
        <end position="771"/>
    </location>
</feature>
<dbReference type="InterPro" id="IPR012675">
    <property type="entry name" value="Beta-grasp_dom_sf"/>
</dbReference>